<protein>
    <submittedName>
        <fullName evidence="1">Uncharacterized protein</fullName>
    </submittedName>
</protein>
<dbReference type="EMBL" id="SOFY01000064">
    <property type="protein sequence ID" value="TFC44336.1"/>
    <property type="molecule type" value="Genomic_DNA"/>
</dbReference>
<evidence type="ECO:0000313" key="1">
    <source>
        <dbReference type="EMBL" id="TFC44336.1"/>
    </source>
</evidence>
<dbReference type="InterPro" id="IPR054202">
    <property type="entry name" value="DUF6907"/>
</dbReference>
<name>A0AAQ2C566_9MICO</name>
<dbReference type="Pfam" id="PF21848">
    <property type="entry name" value="DUF6907"/>
    <property type="match status" value="1"/>
</dbReference>
<reference evidence="1 2" key="1">
    <citation type="submission" date="2019-03" db="EMBL/GenBank/DDBJ databases">
        <title>Genomics of glacier-inhabiting Cryobacterium strains.</title>
        <authorList>
            <person name="Liu Q."/>
            <person name="Xin Y.-H."/>
        </authorList>
    </citation>
    <scope>NUCLEOTIDE SEQUENCE [LARGE SCALE GENOMIC DNA]</scope>
    <source>
        <strain evidence="2">TMT1-22</strain>
    </source>
</reference>
<sequence>MHCPSWCTTRHSPGLGEENWLHVSEPLALDDGALARLCLSVDPDTGTADGPYVLIGSTEYTLKEAEGLGAALVALAGSGGDIGTAEVGAP</sequence>
<dbReference type="RefSeq" id="WP_134368070.1">
    <property type="nucleotide sequence ID" value="NZ_SOFY01000064.1"/>
</dbReference>
<keyword evidence="2" id="KW-1185">Reference proteome</keyword>
<dbReference type="AlphaFoldDB" id="A0AAQ2C566"/>
<dbReference type="Proteomes" id="UP000297403">
    <property type="component" value="Unassembled WGS sequence"/>
</dbReference>
<gene>
    <name evidence="1" type="ORF">E3O49_11840</name>
</gene>
<comment type="caution">
    <text evidence="1">The sequence shown here is derived from an EMBL/GenBank/DDBJ whole genome shotgun (WGS) entry which is preliminary data.</text>
</comment>
<accession>A0AAQ2C566</accession>
<evidence type="ECO:0000313" key="2">
    <source>
        <dbReference type="Proteomes" id="UP000297403"/>
    </source>
</evidence>
<organism evidence="1 2">
    <name type="scientific">Cryobacterium shii</name>
    <dbReference type="NCBI Taxonomy" id="1259235"/>
    <lineage>
        <taxon>Bacteria</taxon>
        <taxon>Bacillati</taxon>
        <taxon>Actinomycetota</taxon>
        <taxon>Actinomycetes</taxon>
        <taxon>Micrococcales</taxon>
        <taxon>Microbacteriaceae</taxon>
        <taxon>Cryobacterium</taxon>
    </lineage>
</organism>
<proteinExistence type="predicted"/>